<organism evidence="1 2">
    <name type="scientific">candidate division NPL-UPA2 bacterium Unc8</name>
    <dbReference type="NCBI Taxonomy" id="1980939"/>
    <lineage>
        <taxon>Bacteria</taxon>
    </lineage>
</organism>
<evidence type="ECO:0000313" key="1">
    <source>
        <dbReference type="EMBL" id="RII01038.1"/>
    </source>
</evidence>
<evidence type="ECO:0000313" key="2">
    <source>
        <dbReference type="Proteomes" id="UP000266287"/>
    </source>
</evidence>
<gene>
    <name evidence="1" type="ORF">B9J77_00430</name>
</gene>
<proteinExistence type="predicted"/>
<sequence>MPLSPIEIKDFDKDIERILDRLPFLFRLSLLLLEISPLFFFIPPRCKSSNNDNGLCLKMC</sequence>
<dbReference type="AlphaFoldDB" id="A0A399FX91"/>
<protein>
    <submittedName>
        <fullName evidence="1">Uncharacterized protein</fullName>
    </submittedName>
</protein>
<comment type="caution">
    <text evidence="1">The sequence shown here is derived from an EMBL/GenBank/DDBJ whole genome shotgun (WGS) entry which is preliminary data.</text>
</comment>
<dbReference type="Proteomes" id="UP000266287">
    <property type="component" value="Unassembled WGS sequence"/>
</dbReference>
<name>A0A399FX91_UNCN2</name>
<accession>A0A399FX91</accession>
<reference evidence="1 2" key="1">
    <citation type="submission" date="2018-08" db="EMBL/GenBank/DDBJ databases">
        <title>Draft genome of candidate division NPL-UPA2 bacterium Unc8 that adapted to ultra-basic serpentinizing groundwater.</title>
        <authorList>
            <person name="Ishii S."/>
            <person name="Suzuki S."/>
            <person name="Nealson K.H."/>
        </authorList>
    </citation>
    <scope>NUCLEOTIDE SEQUENCE [LARGE SCALE GENOMIC DNA]</scope>
    <source>
        <strain evidence="1">Unc8</strain>
    </source>
</reference>
<dbReference type="EMBL" id="NDHY01000001">
    <property type="protein sequence ID" value="RII01038.1"/>
    <property type="molecule type" value="Genomic_DNA"/>
</dbReference>